<evidence type="ECO:0000313" key="2">
    <source>
        <dbReference type="Proteomes" id="UP000790709"/>
    </source>
</evidence>
<accession>A0ACB8BQT7</accession>
<reference evidence="1" key="1">
    <citation type="journal article" date="2021" name="New Phytol.">
        <title>Evolutionary innovations through gain and loss of genes in the ectomycorrhizal Boletales.</title>
        <authorList>
            <person name="Wu G."/>
            <person name="Miyauchi S."/>
            <person name="Morin E."/>
            <person name="Kuo A."/>
            <person name="Drula E."/>
            <person name="Varga T."/>
            <person name="Kohler A."/>
            <person name="Feng B."/>
            <person name="Cao Y."/>
            <person name="Lipzen A."/>
            <person name="Daum C."/>
            <person name="Hundley H."/>
            <person name="Pangilinan J."/>
            <person name="Johnson J."/>
            <person name="Barry K."/>
            <person name="LaButti K."/>
            <person name="Ng V."/>
            <person name="Ahrendt S."/>
            <person name="Min B."/>
            <person name="Choi I.G."/>
            <person name="Park H."/>
            <person name="Plett J.M."/>
            <person name="Magnuson J."/>
            <person name="Spatafora J.W."/>
            <person name="Nagy L.G."/>
            <person name="Henrissat B."/>
            <person name="Grigoriev I.V."/>
            <person name="Yang Z.L."/>
            <person name="Xu J."/>
            <person name="Martin F.M."/>
        </authorList>
    </citation>
    <scope>NUCLEOTIDE SEQUENCE</scope>
    <source>
        <strain evidence="1">KUC20120723A-06</strain>
    </source>
</reference>
<dbReference type="EMBL" id="MU266364">
    <property type="protein sequence ID" value="KAH7927603.1"/>
    <property type="molecule type" value="Genomic_DNA"/>
</dbReference>
<comment type="caution">
    <text evidence="1">The sequence shown here is derived from an EMBL/GenBank/DDBJ whole genome shotgun (WGS) entry which is preliminary data.</text>
</comment>
<evidence type="ECO:0000313" key="1">
    <source>
        <dbReference type="EMBL" id="KAH7927603.1"/>
    </source>
</evidence>
<protein>
    <submittedName>
        <fullName evidence="1">Uncharacterized protein</fullName>
    </submittedName>
</protein>
<name>A0ACB8BQT7_9AGAM</name>
<proteinExistence type="predicted"/>
<sequence>MSSSSALAVTLMRGPLIGTLIGLLLYGVTCMQIFFYFHNYQDDRPSLRRTVAVLWLLETVHAGMLMKTMDYYLVANYGDPSILSSATWDIAVIFIIGLLIDFIVYLYFSWRIWTFFKRRPVLVFMCAIAFARTGLSIVPCIWCVLAKSWFVYREETKTIILVGNILFIVGDTFSATVFIYYLRQSRIGIYRTDRLINRLLLYTMATGALTSLVDVAALIVTLLQPNGLAFMGVILVQTQLYANSLLTSLNVRHASARSFDGPASTNIELPSLSVQFARPRLSWTTEQSDHSGTTMMNNNLPQDHDRDDGQV</sequence>
<keyword evidence="2" id="KW-1185">Reference proteome</keyword>
<dbReference type="Proteomes" id="UP000790709">
    <property type="component" value="Unassembled WGS sequence"/>
</dbReference>
<gene>
    <name evidence="1" type="ORF">BV22DRAFT_268548</name>
</gene>
<organism evidence="1 2">
    <name type="scientific">Leucogyrophana mollusca</name>
    <dbReference type="NCBI Taxonomy" id="85980"/>
    <lineage>
        <taxon>Eukaryota</taxon>
        <taxon>Fungi</taxon>
        <taxon>Dikarya</taxon>
        <taxon>Basidiomycota</taxon>
        <taxon>Agaricomycotina</taxon>
        <taxon>Agaricomycetes</taxon>
        <taxon>Agaricomycetidae</taxon>
        <taxon>Boletales</taxon>
        <taxon>Boletales incertae sedis</taxon>
        <taxon>Leucogyrophana</taxon>
    </lineage>
</organism>